<dbReference type="Gene3D" id="1.20.1260.10">
    <property type="match status" value="1"/>
</dbReference>
<keyword evidence="3" id="KW-1185">Reference proteome</keyword>
<sequence length="156" mass="18328">MEQTVPIFPDVVDDVISLCRDGMAFYLYAADNVDDYNLQRLFKARADMRSRLLQQLQRQLSADSVQRAIASGRAEQLQQWYREAIEQISSYDNFIFIELLERHEAQTLQLLKHAVKRINDQQMSEYLAEMAAHMQMGHDRMHALKSQFQFEQQVSL</sequence>
<dbReference type="Pfam" id="PF09537">
    <property type="entry name" value="DUF2383"/>
    <property type="match status" value="1"/>
</dbReference>
<accession>K2KA93</accession>
<dbReference type="InterPro" id="IPR019052">
    <property type="entry name" value="DUF2383"/>
</dbReference>
<evidence type="ECO:0000313" key="3">
    <source>
        <dbReference type="Proteomes" id="UP000014115"/>
    </source>
</evidence>
<proteinExistence type="predicted"/>
<dbReference type="PATRIC" id="fig|740709.3.peg.767"/>
<evidence type="ECO:0000313" key="2">
    <source>
        <dbReference type="EMBL" id="EKE84703.1"/>
    </source>
</evidence>
<comment type="caution">
    <text evidence="2">The sequence shown here is derived from an EMBL/GenBank/DDBJ whole genome shotgun (WGS) entry which is preliminary data.</text>
</comment>
<feature type="domain" description="DUF2383" evidence="1">
    <location>
        <begin position="13"/>
        <end position="116"/>
    </location>
</feature>
<dbReference type="STRING" id="740709.A10D4_03795"/>
<dbReference type="EMBL" id="AMRG01000004">
    <property type="protein sequence ID" value="EKE84703.1"/>
    <property type="molecule type" value="Genomic_DNA"/>
</dbReference>
<organism evidence="2 3">
    <name type="scientific">Idiomarina xiamenensis 10-D-4</name>
    <dbReference type="NCBI Taxonomy" id="740709"/>
    <lineage>
        <taxon>Bacteria</taxon>
        <taxon>Pseudomonadati</taxon>
        <taxon>Pseudomonadota</taxon>
        <taxon>Gammaproteobacteria</taxon>
        <taxon>Alteromonadales</taxon>
        <taxon>Idiomarinaceae</taxon>
        <taxon>Idiomarina</taxon>
    </lineage>
</organism>
<dbReference type="Proteomes" id="UP000014115">
    <property type="component" value="Unassembled WGS sequence"/>
</dbReference>
<reference evidence="2 3" key="1">
    <citation type="journal article" date="2012" name="J. Bacteriol.">
        <title>Genome Sequence of Idiomarina xiamenensis Type Strain 10-D-4.</title>
        <authorList>
            <person name="Lai Q."/>
            <person name="Wang L."/>
            <person name="Wang W."/>
            <person name="Shao Z."/>
        </authorList>
    </citation>
    <scope>NUCLEOTIDE SEQUENCE [LARGE SCALE GENOMIC DNA]</scope>
    <source>
        <strain evidence="2 3">10-D-4</strain>
    </source>
</reference>
<dbReference type="eggNOG" id="ENOG5030I6B">
    <property type="taxonomic scope" value="Bacteria"/>
</dbReference>
<protein>
    <recommendedName>
        <fullName evidence="1">DUF2383 domain-containing protein</fullName>
    </recommendedName>
</protein>
<dbReference type="InterPro" id="IPR012347">
    <property type="entry name" value="Ferritin-like"/>
</dbReference>
<evidence type="ECO:0000259" key="1">
    <source>
        <dbReference type="Pfam" id="PF09537"/>
    </source>
</evidence>
<dbReference type="RefSeq" id="WP_008487837.1">
    <property type="nucleotide sequence ID" value="NZ_AMRG01000004.1"/>
</dbReference>
<gene>
    <name evidence="2" type="ORF">A10D4_03795</name>
</gene>
<name>K2KA93_9GAMM</name>
<dbReference type="AlphaFoldDB" id="K2KA93"/>